<sequence length="580" mass="59147">MNPTTTSANASATPPTVAADAGAGPSTGTALSVPASPALTAATAAAAAATNAASMGSGYLAAAYLGHAQSFADTLASEQRHRAKVIANATAAASRPACEEFPRLPPAPAPTAPLVPVAPRVPGAAPAAQPAKRPAPGPTGLLMKSAIQKTDLRTTPAPRKGPNAAQLARNLDELPAMSTPVAYLRFPSAGMQHADAITQHCSEVLTQFNVRSLLRNASPIHAFCLTKAHAIGVSFVSSAILNLMVAHPPTINGTVVPWSGESGVIHPIFVCGVPLAAADYVLRAALKDVSNGSSSLRQESIGGYLTGDWSGLLYLPEGQSLPKTCKFRHHKEPARIIPAHLAIPCVTCKRRNSEHCFCAAPHCHVANLEERTQAQALAAQAAIAENSARISDDSADLGNPAPTPEGENSGMASTEMAPIPPLSQEPLPVSGLAPDSEITALELPAAGIVVHNATDDAAPPHAEAMEMSDGNASPAEDMQDSDDDCDDASFTEETTIDDCGSRRVTIVPTKKTRSKASPKNGGVQKSAKAVKDLFAVAGSGRSMRSAAKKSALTAGISAAGGAPSATNSADAGRADGAGRQ</sequence>
<comment type="caution">
    <text evidence="1">The sequence shown here is derived from an EMBL/GenBank/DDBJ whole genome shotgun (WGS) entry which is preliminary data.</text>
</comment>
<accession>A0ACC1KJY9</accession>
<keyword evidence="2" id="KW-1185">Reference proteome</keyword>
<gene>
    <name evidence="1" type="ORF">GGI18_001654</name>
</gene>
<protein>
    <submittedName>
        <fullName evidence="1">Uncharacterized protein</fullName>
    </submittedName>
</protein>
<organism evidence="1 2">
    <name type="scientific">Coemansia linderi</name>
    <dbReference type="NCBI Taxonomy" id="2663919"/>
    <lineage>
        <taxon>Eukaryota</taxon>
        <taxon>Fungi</taxon>
        <taxon>Fungi incertae sedis</taxon>
        <taxon>Zoopagomycota</taxon>
        <taxon>Kickxellomycotina</taxon>
        <taxon>Kickxellomycetes</taxon>
        <taxon>Kickxellales</taxon>
        <taxon>Kickxellaceae</taxon>
        <taxon>Coemansia</taxon>
    </lineage>
</organism>
<dbReference type="Proteomes" id="UP001140066">
    <property type="component" value="Unassembled WGS sequence"/>
</dbReference>
<dbReference type="EMBL" id="JANBUK010000287">
    <property type="protein sequence ID" value="KAJ2790663.1"/>
    <property type="molecule type" value="Genomic_DNA"/>
</dbReference>
<evidence type="ECO:0000313" key="2">
    <source>
        <dbReference type="Proteomes" id="UP001140066"/>
    </source>
</evidence>
<reference evidence="1" key="1">
    <citation type="submission" date="2022-07" db="EMBL/GenBank/DDBJ databases">
        <title>Phylogenomic reconstructions and comparative analyses of Kickxellomycotina fungi.</title>
        <authorList>
            <person name="Reynolds N.K."/>
            <person name="Stajich J.E."/>
            <person name="Barry K."/>
            <person name="Grigoriev I.V."/>
            <person name="Crous P."/>
            <person name="Smith M.E."/>
        </authorList>
    </citation>
    <scope>NUCLEOTIDE SEQUENCE</scope>
    <source>
        <strain evidence="1">BCRC 34191</strain>
    </source>
</reference>
<proteinExistence type="predicted"/>
<name>A0ACC1KJY9_9FUNG</name>
<evidence type="ECO:0000313" key="1">
    <source>
        <dbReference type="EMBL" id="KAJ2790663.1"/>
    </source>
</evidence>